<evidence type="ECO:0000313" key="1">
    <source>
        <dbReference type="EMBL" id="MFD1686081.1"/>
    </source>
</evidence>
<protein>
    <submittedName>
        <fullName evidence="1">Uncharacterized protein</fullName>
    </submittedName>
</protein>
<evidence type="ECO:0000313" key="2">
    <source>
        <dbReference type="Proteomes" id="UP001597092"/>
    </source>
</evidence>
<dbReference type="EMBL" id="JBHUDP010000003">
    <property type="protein sequence ID" value="MFD1686081.1"/>
    <property type="molecule type" value="Genomic_DNA"/>
</dbReference>
<accession>A0ABD6DXV3</accession>
<dbReference type="RefSeq" id="WP_256308707.1">
    <property type="nucleotide sequence ID" value="NZ_JANHAW010000003.1"/>
</dbReference>
<sequence length="858" mass="92023">MNDSDTTKARGMDRFNCGLRQFERNRYFHGKLMTARDMQTEQQYHAGRLHTHNRYVTGSGIVCGLEVDVEAASDDAGSPTAVVEQGVAIDACGRQIVVEDRDRIEIPPSIAGNGRVSVYIAYATCKKESVPVTGSEEACGDECEYNRLQQTYQVTFEASPPATQKPVPVDRVELPTLDKVRETGGDDGVAPGDDVLHELSRSYHEAANGDGRILSCQSVVAAQNATDDRLFLGSFTERSDGSWAPATQDTEPRPQVYTNDMLHAGLIDHATDFGNPHDVVATVDEVAPVEGNVDLRSSDGSIVSEPLSESGAVDLRVGASLQEYVRDKCLKYTIEAFYDVAETYAEVSTDAADEVVGRAVEIILRARDALDAREFAEPRAFAAAVLDLARMERQLLSILREYGSELVTDRSFADYQQAMERLLGLLPRTDGGRLRDDLPEEFVPPAELSVAQDQLCETAKWLERSTEETMTLPGGRKVDARIIEDAIEPRGGAQSVDPTLDPDEVRVDGGATASFEVGFGDADSVGLEVEDEDGLRLIEATVTKGAAPTTTLQLDTGPVESAAERLTVTGDASSTMSQQPGGSALETGGYTVSLSRGDPSGEFVESVTLEILGTADASLGQVSDVVNGSTMAFDVKFGDAASVGIRIGGTEGYRLDAELTRDTDATVTLQFDTGAVGSRSTPTLTVAGGSNPEVVEESVVEVLTPGEFTVSLFQPDLNGRQVDRAAFTVDPITDFEEFNPEDFVGRSAGSVAGELFSRYEDVTVNYRPLSEVDAEPGTVVGADPPRGDDPTPTLTVAGTGFESVSGIGTSNRRRLFENGIFTAEEFSTANPDSLETILSSNVNLDSLLENVNDEIEFP</sequence>
<gene>
    <name evidence="1" type="ORF">ACFSAS_10705</name>
</gene>
<keyword evidence="2" id="KW-1185">Reference proteome</keyword>
<dbReference type="AlphaFoldDB" id="A0ABD6DXV3"/>
<organism evidence="1 2">
    <name type="scientific">Halobellus litoreus</name>
    <dbReference type="NCBI Taxonomy" id="755310"/>
    <lineage>
        <taxon>Archaea</taxon>
        <taxon>Methanobacteriati</taxon>
        <taxon>Methanobacteriota</taxon>
        <taxon>Stenosarchaea group</taxon>
        <taxon>Halobacteria</taxon>
        <taxon>Halobacteriales</taxon>
        <taxon>Haloferacaceae</taxon>
        <taxon>Halobellus</taxon>
    </lineage>
</organism>
<dbReference type="Proteomes" id="UP001597092">
    <property type="component" value="Unassembled WGS sequence"/>
</dbReference>
<comment type="caution">
    <text evidence="1">The sequence shown here is derived from an EMBL/GenBank/DDBJ whole genome shotgun (WGS) entry which is preliminary data.</text>
</comment>
<proteinExistence type="predicted"/>
<reference evidence="1 2" key="1">
    <citation type="journal article" date="2019" name="Int. J. Syst. Evol. Microbiol.">
        <title>The Global Catalogue of Microorganisms (GCM) 10K type strain sequencing project: providing services to taxonomists for standard genome sequencing and annotation.</title>
        <authorList>
            <consortium name="The Broad Institute Genomics Platform"/>
            <consortium name="The Broad Institute Genome Sequencing Center for Infectious Disease"/>
            <person name="Wu L."/>
            <person name="Ma J."/>
        </authorList>
    </citation>
    <scope>NUCLEOTIDE SEQUENCE [LARGE SCALE GENOMIC DNA]</scope>
    <source>
        <strain evidence="1 2">CGMCC 1.10387</strain>
    </source>
</reference>
<name>A0ABD6DXV3_9EURY</name>